<dbReference type="AlphaFoldDB" id="A0A2M8PA27"/>
<keyword evidence="4" id="KW-0067">ATP-binding</keyword>
<comment type="caution">
    <text evidence="6">The sequence shown here is derived from an EMBL/GenBank/DDBJ whole genome shotgun (WGS) entry which is preliminary data.</text>
</comment>
<keyword evidence="2" id="KW-0813">Transport</keyword>
<gene>
    <name evidence="6" type="ORF">CUN49_15790</name>
</gene>
<organism evidence="6 7">
    <name type="scientific">Candidatus Thermofonsia Clade 1 bacterium</name>
    <dbReference type="NCBI Taxonomy" id="2364210"/>
    <lineage>
        <taxon>Bacteria</taxon>
        <taxon>Bacillati</taxon>
        <taxon>Chloroflexota</taxon>
        <taxon>Candidatus Thermofontia</taxon>
        <taxon>Candidatus Thermofonsia Clade 1</taxon>
    </lineage>
</organism>
<comment type="similarity">
    <text evidence="1">Belongs to the ABC transporter superfamily.</text>
</comment>
<dbReference type="InterPro" id="IPR027417">
    <property type="entry name" value="P-loop_NTPase"/>
</dbReference>
<dbReference type="InterPro" id="IPR003959">
    <property type="entry name" value="ATPase_AAA_core"/>
</dbReference>
<protein>
    <recommendedName>
        <fullName evidence="5">ATPase AAA-type core domain-containing protein</fullName>
    </recommendedName>
</protein>
<dbReference type="GO" id="GO:0016887">
    <property type="term" value="F:ATP hydrolysis activity"/>
    <property type="evidence" value="ECO:0007669"/>
    <property type="project" value="InterPro"/>
</dbReference>
<evidence type="ECO:0000256" key="2">
    <source>
        <dbReference type="ARBA" id="ARBA00022448"/>
    </source>
</evidence>
<evidence type="ECO:0000256" key="3">
    <source>
        <dbReference type="ARBA" id="ARBA00022741"/>
    </source>
</evidence>
<dbReference type="EMBL" id="PGTM01000405">
    <property type="protein sequence ID" value="PJF34413.1"/>
    <property type="molecule type" value="Genomic_DNA"/>
</dbReference>
<evidence type="ECO:0000256" key="4">
    <source>
        <dbReference type="ARBA" id="ARBA00022840"/>
    </source>
</evidence>
<dbReference type="PANTHER" id="PTHR42711">
    <property type="entry name" value="ABC TRANSPORTER ATP-BINDING PROTEIN"/>
    <property type="match status" value="1"/>
</dbReference>
<evidence type="ECO:0000313" key="6">
    <source>
        <dbReference type="EMBL" id="PJF34413.1"/>
    </source>
</evidence>
<reference evidence="6 7" key="1">
    <citation type="submission" date="2017-11" db="EMBL/GenBank/DDBJ databases">
        <title>Evolution of Phototrophy in the Chloroflexi Phylum Driven by Horizontal Gene Transfer.</title>
        <authorList>
            <person name="Ward L.M."/>
            <person name="Hemp J."/>
            <person name="Shih P.M."/>
            <person name="Mcglynn S.E."/>
            <person name="Fischer W."/>
        </authorList>
    </citation>
    <scope>NUCLEOTIDE SEQUENCE [LARGE SCALE GENOMIC DNA]</scope>
    <source>
        <strain evidence="6">JP3_13</strain>
    </source>
</reference>
<dbReference type="GO" id="GO:0005524">
    <property type="term" value="F:ATP binding"/>
    <property type="evidence" value="ECO:0007669"/>
    <property type="project" value="UniProtKB-KW"/>
</dbReference>
<dbReference type="CDD" id="cd03230">
    <property type="entry name" value="ABC_DR_subfamily_A"/>
    <property type="match status" value="1"/>
</dbReference>
<dbReference type="Gene3D" id="3.40.50.300">
    <property type="entry name" value="P-loop containing nucleotide triphosphate hydrolases"/>
    <property type="match status" value="1"/>
</dbReference>
<proteinExistence type="inferred from homology"/>
<feature type="non-terminal residue" evidence="6">
    <location>
        <position position="1"/>
    </location>
</feature>
<feature type="domain" description="ATPase AAA-type core" evidence="5">
    <location>
        <begin position="60"/>
        <end position="122"/>
    </location>
</feature>
<dbReference type="SUPFAM" id="SSF52540">
    <property type="entry name" value="P-loop containing nucleoside triphosphate hydrolases"/>
    <property type="match status" value="1"/>
</dbReference>
<evidence type="ECO:0000256" key="1">
    <source>
        <dbReference type="ARBA" id="ARBA00005417"/>
    </source>
</evidence>
<dbReference type="PANTHER" id="PTHR42711:SF5">
    <property type="entry name" value="ABC TRANSPORTER ATP-BINDING PROTEIN NATA"/>
    <property type="match status" value="1"/>
</dbReference>
<accession>A0A2M8PA27</accession>
<dbReference type="InterPro" id="IPR050763">
    <property type="entry name" value="ABC_transporter_ATP-binding"/>
</dbReference>
<name>A0A2M8PA27_9CHLR</name>
<dbReference type="Proteomes" id="UP000229681">
    <property type="component" value="Unassembled WGS sequence"/>
</dbReference>
<evidence type="ECO:0000259" key="5">
    <source>
        <dbReference type="Pfam" id="PF13304"/>
    </source>
</evidence>
<keyword evidence="3" id="KW-0547">Nucleotide-binding</keyword>
<sequence length="242" mass="27647">QRHSLEIRRRVGFLPAELSLWENQTGEQIIRYMMALRGNVQRAYVHELIERLAFDPSKTMRNYSSGNKRKLGLILALMHQPELLILDEPTNGLDPLMQQTFYQLVREAQARGATIFLSSHILSEVQTICERVAILREGRLHAVERVADLMHVNFKWIKLTFREPVSPSVLAGVPGVSEVSAEGNQLKFRLTGEFDPILRAIRNHYLVDLHTQEPSLEEIFLTFYGNGNVAPVQAHNTVEAIR</sequence>
<evidence type="ECO:0000313" key="7">
    <source>
        <dbReference type="Proteomes" id="UP000229681"/>
    </source>
</evidence>
<dbReference type="Pfam" id="PF13304">
    <property type="entry name" value="AAA_21"/>
    <property type="match status" value="1"/>
</dbReference>